<dbReference type="EMBL" id="BMFC01000014">
    <property type="protein sequence ID" value="GGC18577.1"/>
    <property type="molecule type" value="Genomic_DNA"/>
</dbReference>
<evidence type="ECO:0000256" key="1">
    <source>
        <dbReference type="SAM" id="SignalP"/>
    </source>
</evidence>
<evidence type="ECO:0000259" key="2">
    <source>
        <dbReference type="Pfam" id="PF13767"/>
    </source>
</evidence>
<feature type="domain" description="DUF4168" evidence="2">
    <location>
        <begin position="48"/>
        <end position="125"/>
    </location>
</feature>
<dbReference type="Pfam" id="PF13767">
    <property type="entry name" value="DUF4168"/>
    <property type="match status" value="1"/>
</dbReference>
<evidence type="ECO:0000313" key="3">
    <source>
        <dbReference type="EMBL" id="GGC18577.1"/>
    </source>
</evidence>
<organism evidence="3 4">
    <name type="scientific">Marivita lacus</name>
    <dbReference type="NCBI Taxonomy" id="1323742"/>
    <lineage>
        <taxon>Bacteria</taxon>
        <taxon>Pseudomonadati</taxon>
        <taxon>Pseudomonadota</taxon>
        <taxon>Alphaproteobacteria</taxon>
        <taxon>Rhodobacterales</taxon>
        <taxon>Roseobacteraceae</taxon>
        <taxon>Marivita</taxon>
    </lineage>
</organism>
<feature type="chain" id="PRO_5045708409" description="DUF4168 domain-containing protein" evidence="1">
    <location>
        <begin position="36"/>
        <end position="134"/>
    </location>
</feature>
<gene>
    <name evidence="3" type="ORF">GCM10011363_39040</name>
</gene>
<feature type="signal peptide" evidence="1">
    <location>
        <begin position="1"/>
        <end position="35"/>
    </location>
</feature>
<keyword evidence="4" id="KW-1185">Reference proteome</keyword>
<proteinExistence type="predicted"/>
<protein>
    <recommendedName>
        <fullName evidence="2">DUF4168 domain-containing protein</fullName>
    </recommendedName>
</protein>
<reference evidence="4" key="1">
    <citation type="journal article" date="2019" name="Int. J. Syst. Evol. Microbiol.">
        <title>The Global Catalogue of Microorganisms (GCM) 10K type strain sequencing project: providing services to taxonomists for standard genome sequencing and annotation.</title>
        <authorList>
            <consortium name="The Broad Institute Genomics Platform"/>
            <consortium name="The Broad Institute Genome Sequencing Center for Infectious Disease"/>
            <person name="Wu L."/>
            <person name="Ma J."/>
        </authorList>
    </citation>
    <scope>NUCLEOTIDE SEQUENCE [LARGE SCALE GENOMIC DNA]</scope>
    <source>
        <strain evidence="4">CGMCC 1.12478</strain>
    </source>
</reference>
<dbReference type="InterPro" id="IPR025433">
    <property type="entry name" value="DUF4168"/>
</dbReference>
<accession>A0ABQ1L323</accession>
<evidence type="ECO:0000313" key="4">
    <source>
        <dbReference type="Proteomes" id="UP000645462"/>
    </source>
</evidence>
<sequence>MTLTISNALRQTPRALALAAATAAFGLGATAPAFAQTAAPEAVQTEFSDAKLDAFVTALQDVDAVRETFIPQIQAAEDESEQQQLIQQANVAISDTIDATPDITVEEYVTIAQLAQEDPELNQRIVNRVEPAAD</sequence>
<name>A0ABQ1L323_9RHOB</name>
<keyword evidence="1" id="KW-0732">Signal</keyword>
<dbReference type="Proteomes" id="UP000645462">
    <property type="component" value="Unassembled WGS sequence"/>
</dbReference>
<comment type="caution">
    <text evidence="3">The sequence shown here is derived from an EMBL/GenBank/DDBJ whole genome shotgun (WGS) entry which is preliminary data.</text>
</comment>
<dbReference type="RefSeq" id="WP_188483777.1">
    <property type="nucleotide sequence ID" value="NZ_BMFC01000014.1"/>
</dbReference>